<feature type="binding site" evidence="11">
    <location>
        <position position="382"/>
    </location>
    <ligand>
        <name>substrate</name>
    </ligand>
</feature>
<keyword evidence="7 12" id="KW-0460">Magnesium</keyword>
<feature type="binding site" evidence="12">
    <location>
        <position position="257"/>
    </location>
    <ligand>
        <name>Mg(2+)</name>
        <dbReference type="ChEBI" id="CHEBI:18420"/>
    </ligand>
</feature>
<dbReference type="GO" id="GO:0046872">
    <property type="term" value="F:metal ion binding"/>
    <property type="evidence" value="ECO:0007669"/>
    <property type="project" value="UniProtKB-UniRule"/>
</dbReference>
<keyword evidence="5 13" id="KW-0378">Hydrolase</keyword>
<feature type="domain" description="Fumarylacetoacetase N-terminal" evidence="15">
    <location>
        <begin position="18"/>
        <end position="132"/>
    </location>
</feature>
<name>A0A0D2D5S5_9EURO</name>
<dbReference type="Proteomes" id="UP000054466">
    <property type="component" value="Unassembled WGS sequence"/>
</dbReference>
<dbReference type="STRING" id="569365.A0A0D2D5S5"/>
<dbReference type="PANTHER" id="PTHR43069">
    <property type="entry name" value="FUMARYLACETOACETASE"/>
    <property type="match status" value="1"/>
</dbReference>
<sequence length="453" mass="48797">MLVTYPIHVEVGSPFPIENIPFGVFSTIEKPVARIGTIIGDFILDLSVLASRGIFTSPKGNGAAKSSSCRDTGSVFFEQTLNAFAAQGRAFHSSIRMQIIHLLSNPNSILFTDDALNGLAFLLARNATMHLPMHIHGFADFLCSEVHATNCARIAGQSLHPSFYGFPTAYNGRASSIVPSGTPVKRPRGMLKGPPAAAPILNGTKDNTGYRLGPTARLDFELEIGVFISKPVPYGRDDVTADEAAEEHIFGFVLLNDWSARDVQFAEMVPLGPFNGKATATTISPWVIMPDALENVACGSSVERAREEMDLWPRHLQHSAASFEKSTFDVELEVAVIGKDGVRDVVCESNLRHLYWSPAQMVAHQASSGCGLKEGDLIGTGTISGPNHSDQTPRLGCLFELTEGGRRSVSLKSGRKLTWLEDGDEVVFTGWARAAGRSIGFGEARGLVMPAAL</sequence>
<protein>
    <recommendedName>
        <fullName evidence="3 13">Fumarylacetoacetase</fullName>
        <ecNumber evidence="3 13">3.7.1.2</ecNumber>
    </recommendedName>
    <alternativeName>
        <fullName evidence="13">Fumarylacetoacetate hydrolase</fullName>
    </alternativeName>
</protein>
<comment type="cofactor">
    <cofactor evidence="13">
        <name>Mg(2+)</name>
        <dbReference type="ChEBI" id="CHEBI:18420"/>
    </cofactor>
    <cofactor evidence="13">
        <name>Ca(2+)</name>
        <dbReference type="ChEBI" id="CHEBI:29108"/>
    </cofactor>
</comment>
<dbReference type="GO" id="GO:0006559">
    <property type="term" value="P:L-phenylalanine catabolic process"/>
    <property type="evidence" value="ECO:0007669"/>
    <property type="project" value="UniProtKB-UniRule"/>
</dbReference>
<feature type="binding site" evidence="12">
    <location>
        <position position="140"/>
    </location>
    <ligand>
        <name>Ca(2+)</name>
        <dbReference type="ChEBI" id="CHEBI:29108"/>
    </ligand>
</feature>
<evidence type="ECO:0000256" key="6">
    <source>
        <dbReference type="ARBA" id="ARBA00022837"/>
    </source>
</evidence>
<evidence type="ECO:0000259" key="15">
    <source>
        <dbReference type="Pfam" id="PF09298"/>
    </source>
</evidence>
<dbReference type="InterPro" id="IPR005959">
    <property type="entry name" value="Fumarylacetoacetase"/>
</dbReference>
<keyword evidence="4 12" id="KW-0479">Metal-binding</keyword>
<dbReference type="OrthoDB" id="9971669at2759"/>
<dbReference type="AlphaFoldDB" id="A0A0D2D5S5"/>
<dbReference type="Gene3D" id="2.30.30.230">
    <property type="entry name" value="Fumarylacetoacetase, N-terminal domain"/>
    <property type="match status" value="1"/>
</dbReference>
<feature type="binding site" evidence="11">
    <location>
        <position position="153"/>
    </location>
    <ligand>
        <name>substrate</name>
    </ligand>
</feature>
<dbReference type="GO" id="GO:0006572">
    <property type="term" value="P:L-tyrosine catabolic process"/>
    <property type="evidence" value="ECO:0007669"/>
    <property type="project" value="UniProtKB-UniRule"/>
</dbReference>
<dbReference type="Pfam" id="PF01557">
    <property type="entry name" value="FAA_hydrolase"/>
    <property type="match status" value="1"/>
</dbReference>
<keyword evidence="6 12" id="KW-0106">Calcium</keyword>
<dbReference type="EC" id="3.7.1.2" evidence="3 13"/>
<dbReference type="Gene3D" id="3.90.850.10">
    <property type="entry name" value="Fumarylacetoacetase-like, C-terminal domain"/>
    <property type="match status" value="1"/>
</dbReference>
<reference evidence="16 17" key="1">
    <citation type="submission" date="2015-01" db="EMBL/GenBank/DDBJ databases">
        <title>The Genome Sequence of Cladophialophora immunda CBS83496.</title>
        <authorList>
            <consortium name="The Broad Institute Genomics Platform"/>
            <person name="Cuomo C."/>
            <person name="de Hoog S."/>
            <person name="Gorbushina A."/>
            <person name="Stielow B."/>
            <person name="Teixiera M."/>
            <person name="Abouelleil A."/>
            <person name="Chapman S.B."/>
            <person name="Priest M."/>
            <person name="Young S.K."/>
            <person name="Wortman J."/>
            <person name="Nusbaum C."/>
            <person name="Birren B."/>
        </authorList>
    </citation>
    <scope>NUCLEOTIDE SEQUENCE [LARGE SCALE GENOMIC DNA]</scope>
    <source>
        <strain evidence="16 17">CBS 83496</strain>
    </source>
</reference>
<feature type="binding site" evidence="12">
    <location>
        <position position="223"/>
    </location>
    <ligand>
        <name>Ca(2+)</name>
        <dbReference type="ChEBI" id="CHEBI:29108"/>
    </ligand>
</feature>
<feature type="binding site" evidence="12">
    <location>
        <position position="277"/>
    </location>
    <ligand>
        <name>Mg(2+)</name>
        <dbReference type="ChEBI" id="CHEBI:18420"/>
    </ligand>
</feature>
<evidence type="ECO:0000256" key="11">
    <source>
        <dbReference type="PIRSR" id="PIRSR605959-2"/>
    </source>
</evidence>
<dbReference type="InterPro" id="IPR015377">
    <property type="entry name" value="Fumarylacetoacetase_N"/>
</dbReference>
<organism evidence="16 17">
    <name type="scientific">Cladophialophora immunda</name>
    <dbReference type="NCBI Taxonomy" id="569365"/>
    <lineage>
        <taxon>Eukaryota</taxon>
        <taxon>Fungi</taxon>
        <taxon>Dikarya</taxon>
        <taxon>Ascomycota</taxon>
        <taxon>Pezizomycotina</taxon>
        <taxon>Eurotiomycetes</taxon>
        <taxon>Chaetothyriomycetidae</taxon>
        <taxon>Chaetothyriales</taxon>
        <taxon>Herpotrichiellaceae</taxon>
        <taxon>Cladophialophora</taxon>
    </lineage>
</organism>
<dbReference type="SUPFAM" id="SSF56529">
    <property type="entry name" value="FAH"/>
    <property type="match status" value="1"/>
</dbReference>
<dbReference type="SUPFAM" id="SSF63433">
    <property type="entry name" value="Fumarylacetoacetate hydrolase, FAH, N-terminal domain"/>
    <property type="match status" value="1"/>
</dbReference>
<evidence type="ECO:0000256" key="3">
    <source>
        <dbReference type="ARBA" id="ARBA00012094"/>
    </source>
</evidence>
<dbReference type="PANTHER" id="PTHR43069:SF5">
    <property type="entry name" value="FUMARYLACETOACETASE"/>
    <property type="match status" value="1"/>
</dbReference>
<evidence type="ECO:0000256" key="2">
    <source>
        <dbReference type="ARBA" id="ARBA00010211"/>
    </source>
</evidence>
<dbReference type="InterPro" id="IPR011234">
    <property type="entry name" value="Fumarylacetoacetase-like_C"/>
</dbReference>
<dbReference type="HOGENOM" id="CLU_026207_2_0_1"/>
<feature type="binding site" evidence="12">
    <location>
        <position position="281"/>
    </location>
    <ligand>
        <name>Mg(2+)</name>
        <dbReference type="ChEBI" id="CHEBI:18420"/>
    </ligand>
</feature>
<evidence type="ECO:0000313" key="16">
    <source>
        <dbReference type="EMBL" id="KIW30999.1"/>
    </source>
</evidence>
<proteinExistence type="inferred from homology"/>
<keyword evidence="17" id="KW-1185">Reference proteome</keyword>
<evidence type="ECO:0000259" key="14">
    <source>
        <dbReference type="Pfam" id="PF01557"/>
    </source>
</evidence>
<comment type="catalytic activity">
    <reaction evidence="13">
        <text>4-fumarylacetoacetate + H2O = acetoacetate + fumarate + H(+)</text>
        <dbReference type="Rhea" id="RHEA:10244"/>
        <dbReference type="ChEBI" id="CHEBI:13705"/>
        <dbReference type="ChEBI" id="CHEBI:15377"/>
        <dbReference type="ChEBI" id="CHEBI:15378"/>
        <dbReference type="ChEBI" id="CHEBI:18034"/>
        <dbReference type="ChEBI" id="CHEBI:29806"/>
        <dbReference type="EC" id="3.7.1.2"/>
    </reaction>
</comment>
<evidence type="ECO:0000256" key="10">
    <source>
        <dbReference type="PIRSR" id="PIRSR605959-1"/>
    </source>
</evidence>
<comment type="pathway">
    <text evidence="1 13">Amino-acid degradation; L-phenylalanine degradation; acetoacetate and fumarate from L-phenylalanine: step 6/6.</text>
</comment>
<dbReference type="RefSeq" id="XP_016251215.1">
    <property type="nucleotide sequence ID" value="XM_016389313.1"/>
</dbReference>
<dbReference type="VEuPathDB" id="FungiDB:PV07_02684"/>
<dbReference type="GeneID" id="27341878"/>
<dbReference type="EMBL" id="KN847041">
    <property type="protein sequence ID" value="KIW30999.1"/>
    <property type="molecule type" value="Genomic_DNA"/>
</dbReference>
<feature type="domain" description="Fumarylacetoacetase-like C-terminal" evidence="14">
    <location>
        <begin position="139"/>
        <end position="430"/>
    </location>
</feature>
<gene>
    <name evidence="16" type="ORF">PV07_02684</name>
</gene>
<dbReference type="GO" id="GO:1902000">
    <property type="term" value="P:homogentisate catabolic process"/>
    <property type="evidence" value="ECO:0007669"/>
    <property type="project" value="TreeGrafter"/>
</dbReference>
<evidence type="ECO:0000256" key="7">
    <source>
        <dbReference type="ARBA" id="ARBA00022842"/>
    </source>
</evidence>
<dbReference type="InterPro" id="IPR036462">
    <property type="entry name" value="Fumarylacetoacetase_N_sf"/>
</dbReference>
<comment type="similarity">
    <text evidence="2 13">Belongs to the FAH family.</text>
</comment>
<evidence type="ECO:0000256" key="1">
    <source>
        <dbReference type="ARBA" id="ARBA00004782"/>
    </source>
</evidence>
<evidence type="ECO:0000256" key="12">
    <source>
        <dbReference type="PIRSR" id="PIRSR605959-3"/>
    </source>
</evidence>
<dbReference type="InterPro" id="IPR036663">
    <property type="entry name" value="Fumarylacetoacetase_C_sf"/>
</dbReference>
<evidence type="ECO:0000256" key="8">
    <source>
        <dbReference type="ARBA" id="ARBA00022878"/>
    </source>
</evidence>
<feature type="binding site" evidence="11">
    <location>
        <position position="264"/>
    </location>
    <ligand>
        <name>substrate</name>
    </ligand>
</feature>
<evidence type="ECO:0000256" key="4">
    <source>
        <dbReference type="ARBA" id="ARBA00022723"/>
    </source>
</evidence>
<dbReference type="GO" id="GO:0004334">
    <property type="term" value="F:fumarylacetoacetase activity"/>
    <property type="evidence" value="ECO:0007669"/>
    <property type="project" value="UniProtKB-UniRule"/>
</dbReference>
<evidence type="ECO:0000256" key="5">
    <source>
        <dbReference type="ARBA" id="ARBA00022801"/>
    </source>
</evidence>
<evidence type="ECO:0000256" key="13">
    <source>
        <dbReference type="RuleBase" id="RU366008"/>
    </source>
</evidence>
<accession>A0A0D2D5S5</accession>
<feature type="active site" description="Proton acceptor" evidence="10">
    <location>
        <position position="147"/>
    </location>
</feature>
<evidence type="ECO:0000256" key="9">
    <source>
        <dbReference type="ARBA" id="ARBA00023232"/>
    </source>
</evidence>
<dbReference type="UniPathway" id="UPA00139">
    <property type="reaction ID" value="UER00341"/>
</dbReference>
<feature type="binding site" evidence="12">
    <location>
        <position position="221"/>
    </location>
    <ligand>
        <name>Ca(2+)</name>
        <dbReference type="ChEBI" id="CHEBI:29108"/>
    </ligand>
</feature>
<dbReference type="Pfam" id="PF09298">
    <property type="entry name" value="FAA_hydrolase_N"/>
    <property type="match status" value="1"/>
</dbReference>
<keyword evidence="9 13" id="KW-0585">Phenylalanine catabolism</keyword>
<keyword evidence="8 13" id="KW-0828">Tyrosine catabolism</keyword>
<evidence type="ECO:0000313" key="17">
    <source>
        <dbReference type="Proteomes" id="UP000054466"/>
    </source>
</evidence>